<evidence type="ECO:0000313" key="8">
    <source>
        <dbReference type="Proteomes" id="UP000800200"/>
    </source>
</evidence>
<evidence type="ECO:0000256" key="1">
    <source>
        <dbReference type="ARBA" id="ARBA00004141"/>
    </source>
</evidence>
<keyword evidence="4 5" id="KW-0472">Membrane</keyword>
<accession>A0A6A6EQQ6</accession>
<dbReference type="PANTHER" id="PTHR23502">
    <property type="entry name" value="MAJOR FACILITATOR SUPERFAMILY"/>
    <property type="match status" value="1"/>
</dbReference>
<dbReference type="Pfam" id="PF07690">
    <property type="entry name" value="MFS_1"/>
    <property type="match status" value="1"/>
</dbReference>
<feature type="transmembrane region" description="Helical" evidence="5">
    <location>
        <begin position="123"/>
        <end position="143"/>
    </location>
</feature>
<feature type="transmembrane region" description="Helical" evidence="5">
    <location>
        <begin position="361"/>
        <end position="385"/>
    </location>
</feature>
<reference evidence="7" key="1">
    <citation type="journal article" date="2020" name="Stud. Mycol.">
        <title>101 Dothideomycetes genomes: a test case for predicting lifestyles and emergence of pathogens.</title>
        <authorList>
            <person name="Haridas S."/>
            <person name="Albert R."/>
            <person name="Binder M."/>
            <person name="Bloem J."/>
            <person name="Labutti K."/>
            <person name="Salamov A."/>
            <person name="Andreopoulos B."/>
            <person name="Baker S."/>
            <person name="Barry K."/>
            <person name="Bills G."/>
            <person name="Bluhm B."/>
            <person name="Cannon C."/>
            <person name="Castanera R."/>
            <person name="Culley D."/>
            <person name="Daum C."/>
            <person name="Ezra D."/>
            <person name="Gonzalez J."/>
            <person name="Henrissat B."/>
            <person name="Kuo A."/>
            <person name="Liang C."/>
            <person name="Lipzen A."/>
            <person name="Lutzoni F."/>
            <person name="Magnuson J."/>
            <person name="Mondo S."/>
            <person name="Nolan M."/>
            <person name="Ohm R."/>
            <person name="Pangilinan J."/>
            <person name="Park H.-J."/>
            <person name="Ramirez L."/>
            <person name="Alfaro M."/>
            <person name="Sun H."/>
            <person name="Tritt A."/>
            <person name="Yoshinaga Y."/>
            <person name="Zwiers L.-H."/>
            <person name="Turgeon B."/>
            <person name="Goodwin S."/>
            <person name="Spatafora J."/>
            <person name="Crous P."/>
            <person name="Grigoriev I."/>
        </authorList>
    </citation>
    <scope>NUCLEOTIDE SEQUENCE</scope>
    <source>
        <strain evidence="7">CBS 207.26</strain>
    </source>
</reference>
<dbReference type="GO" id="GO:0022857">
    <property type="term" value="F:transmembrane transporter activity"/>
    <property type="evidence" value="ECO:0007669"/>
    <property type="project" value="InterPro"/>
</dbReference>
<proteinExistence type="predicted"/>
<feature type="transmembrane region" description="Helical" evidence="5">
    <location>
        <begin position="334"/>
        <end position="354"/>
    </location>
</feature>
<dbReference type="InterPro" id="IPR011701">
    <property type="entry name" value="MFS"/>
</dbReference>
<dbReference type="AlphaFoldDB" id="A0A6A6EQQ6"/>
<organism evidence="7 8">
    <name type="scientific">Zopfia rhizophila CBS 207.26</name>
    <dbReference type="NCBI Taxonomy" id="1314779"/>
    <lineage>
        <taxon>Eukaryota</taxon>
        <taxon>Fungi</taxon>
        <taxon>Dikarya</taxon>
        <taxon>Ascomycota</taxon>
        <taxon>Pezizomycotina</taxon>
        <taxon>Dothideomycetes</taxon>
        <taxon>Dothideomycetes incertae sedis</taxon>
        <taxon>Zopfiaceae</taxon>
        <taxon>Zopfia</taxon>
    </lineage>
</organism>
<gene>
    <name evidence="7" type="ORF">K469DRAFT_745490</name>
</gene>
<feature type="transmembrane region" description="Helical" evidence="5">
    <location>
        <begin position="149"/>
        <end position="170"/>
    </location>
</feature>
<dbReference type="SUPFAM" id="SSF103473">
    <property type="entry name" value="MFS general substrate transporter"/>
    <property type="match status" value="1"/>
</dbReference>
<protein>
    <submittedName>
        <fullName evidence="7">Polyamine transporter 1</fullName>
    </submittedName>
</protein>
<name>A0A6A6EQQ6_9PEZI</name>
<feature type="transmembrane region" description="Helical" evidence="5">
    <location>
        <begin position="182"/>
        <end position="206"/>
    </location>
</feature>
<keyword evidence="8" id="KW-1185">Reference proteome</keyword>
<dbReference type="GO" id="GO:0016020">
    <property type="term" value="C:membrane"/>
    <property type="evidence" value="ECO:0007669"/>
    <property type="project" value="UniProtKB-SubCell"/>
</dbReference>
<feature type="transmembrane region" description="Helical" evidence="5">
    <location>
        <begin position="96"/>
        <end position="116"/>
    </location>
</feature>
<dbReference type="OrthoDB" id="5296287at2759"/>
<dbReference type="PANTHER" id="PTHR23502:SF163">
    <property type="entry name" value="MAJOR FACILITATOR SUPERFAMILY (MFS) PROFILE DOMAIN-CONTAINING PROTEIN"/>
    <property type="match status" value="1"/>
</dbReference>
<sequence>MHRNDLSDEEIVIFEKRDTQINETSVSDFSIESSVVDFDGANDPNDPLNWPSWYKWSLVMLISLLSLIVNLAILMCAPATSYILEEFHSTNKLHSTILVSIWELGEVVGPFLVAPLSEIYGRLPVFHGANIMFILFSIAAANSKNMETLIAMRFFLGLSVASTVINPCIVGDIFREEQRGRALGIMGMIPFIAPVVGPTVGGFISHAKGWRWTFWLIVIIASPLQLLFLVLYRESYRVRILERKAAKLRRKTGNLSLRSRYELDKPPSIIMRDAVFRPLQLLVKSRVVLLVGIHANFRLCFGMILGVQLCGQFLDRYLQGKIKVGNGRAEHRLPPMILGSILVPFGVLVFGWTVRARAHWIVPIIFSSFVGFGFVANAISAWSYLVDAFGIYSASATAANIVLRNAASAALPLAGPALSERLGIGWGYTVLSLIGAIAIPISLILWYLGERMRVTDSMGRSNKHQ</sequence>
<feature type="transmembrane region" description="Helical" evidence="5">
    <location>
        <begin position="58"/>
        <end position="84"/>
    </location>
</feature>
<keyword evidence="2 5" id="KW-0812">Transmembrane</keyword>
<evidence type="ECO:0000259" key="6">
    <source>
        <dbReference type="PROSITE" id="PS50850"/>
    </source>
</evidence>
<evidence type="ECO:0000256" key="2">
    <source>
        <dbReference type="ARBA" id="ARBA00022692"/>
    </source>
</evidence>
<evidence type="ECO:0000256" key="4">
    <source>
        <dbReference type="ARBA" id="ARBA00023136"/>
    </source>
</evidence>
<dbReference type="PROSITE" id="PS50850">
    <property type="entry name" value="MFS"/>
    <property type="match status" value="1"/>
</dbReference>
<evidence type="ECO:0000256" key="5">
    <source>
        <dbReference type="SAM" id="Phobius"/>
    </source>
</evidence>
<dbReference type="Proteomes" id="UP000800200">
    <property type="component" value="Unassembled WGS sequence"/>
</dbReference>
<evidence type="ECO:0000313" key="7">
    <source>
        <dbReference type="EMBL" id="KAF2193119.1"/>
    </source>
</evidence>
<comment type="subcellular location">
    <subcellularLocation>
        <location evidence="1">Membrane</location>
        <topology evidence="1">Multi-pass membrane protein</topology>
    </subcellularLocation>
</comment>
<feature type="domain" description="Major facilitator superfamily (MFS) profile" evidence="6">
    <location>
        <begin position="58"/>
        <end position="453"/>
    </location>
</feature>
<evidence type="ECO:0000256" key="3">
    <source>
        <dbReference type="ARBA" id="ARBA00022989"/>
    </source>
</evidence>
<keyword evidence="3 5" id="KW-1133">Transmembrane helix</keyword>
<dbReference type="Gene3D" id="1.20.1250.20">
    <property type="entry name" value="MFS general substrate transporter like domains"/>
    <property type="match status" value="1"/>
</dbReference>
<feature type="transmembrane region" description="Helical" evidence="5">
    <location>
        <begin position="426"/>
        <end position="448"/>
    </location>
</feature>
<dbReference type="EMBL" id="ML994614">
    <property type="protein sequence ID" value="KAF2193119.1"/>
    <property type="molecule type" value="Genomic_DNA"/>
</dbReference>
<feature type="transmembrane region" description="Helical" evidence="5">
    <location>
        <begin position="212"/>
        <end position="232"/>
    </location>
</feature>
<feature type="transmembrane region" description="Helical" evidence="5">
    <location>
        <begin position="287"/>
        <end position="314"/>
    </location>
</feature>
<dbReference type="InterPro" id="IPR036259">
    <property type="entry name" value="MFS_trans_sf"/>
</dbReference>
<dbReference type="InterPro" id="IPR020846">
    <property type="entry name" value="MFS_dom"/>
</dbReference>